<organism evidence="5 6">
    <name type="scientific">Talaromyces rugulosus</name>
    <name type="common">Penicillium rugulosum</name>
    <dbReference type="NCBI Taxonomy" id="121627"/>
    <lineage>
        <taxon>Eukaryota</taxon>
        <taxon>Fungi</taxon>
        <taxon>Dikarya</taxon>
        <taxon>Ascomycota</taxon>
        <taxon>Pezizomycotina</taxon>
        <taxon>Eurotiomycetes</taxon>
        <taxon>Eurotiomycetidae</taxon>
        <taxon>Eurotiales</taxon>
        <taxon>Trichocomaceae</taxon>
        <taxon>Talaromyces</taxon>
        <taxon>Talaromyces sect. Islandici</taxon>
    </lineage>
</organism>
<feature type="domain" description="PH" evidence="4">
    <location>
        <begin position="1198"/>
        <end position="1319"/>
    </location>
</feature>
<feature type="region of interest" description="Disordered" evidence="3">
    <location>
        <begin position="1358"/>
        <end position="1405"/>
    </location>
</feature>
<dbReference type="FunFam" id="2.30.29.30:FF:000311">
    <property type="entry name" value="GTP binding protein (Bud4)"/>
    <property type="match status" value="1"/>
</dbReference>
<dbReference type="PANTHER" id="PTHR36100">
    <property type="entry name" value="BUD SITE SELECTION PROTEIN 4"/>
    <property type="match status" value="1"/>
</dbReference>
<keyword evidence="2" id="KW-0131">Cell cycle</keyword>
<gene>
    <name evidence="5" type="ORF">TRUGW13939_06226</name>
</gene>
<dbReference type="Pfam" id="PF00169">
    <property type="entry name" value="PH"/>
    <property type="match status" value="1"/>
</dbReference>
<feature type="compositionally biased region" description="Polar residues" evidence="3">
    <location>
        <begin position="13"/>
        <end position="41"/>
    </location>
</feature>
<dbReference type="GeneID" id="55993721"/>
<protein>
    <recommendedName>
        <fullName evidence="4">PH domain-containing protein</fullName>
    </recommendedName>
</protein>
<feature type="compositionally biased region" description="Basic and acidic residues" evidence="3">
    <location>
        <begin position="432"/>
        <end position="446"/>
    </location>
</feature>
<sequence>MGSGTPRPLSELSPMTQRRNSPSWNQPGKMTLGSSPFDSSPFNTYSPRLFWQGRESVSSFQSMNSENTKPYDPEVPYSPSKRASIENLKRASRVKNSSIIAREMNNEYDPAHVTLPDRPLAPGRSFHARSQSDIQSESSFIKQDGQYQIDEAPDSPQRRPPSPSKEQPSPPKSSLSKATRFGNKKFDPENDIWSDVEQASLQFVDRNPKSVTFDVAPPQINEYEMTTPDLSSIASESREGSYEFDEDEVEMSFDRGSSLDRDDSFDASLEDLEKTPVVLPEDWRFMSPDSANPDLVDGAEDPFVEEGSPNPEVQPLANTAPTSRPSRVESLDSNGEKRPLPPLPSASTQDQPSGPTTPGKLSAAFERASGSQRVLPSPPAPASCSKTDFTGKDQHSLPLEERLRLMMLHGSEHDSPQSEADRQRERRMRRAGARERSAGLDSDGRQSSEPGANEVATPPQISREDILRNLKANQDMSYDEDDTHDYSSPFESSPPPFRSPYDPDIPIPSLEDRLDDSDIDIKEEQSDDEDIYNLPEYYGPEAHGLPLPTAESNVQLNDNDSEYSRNSSKELIKEERSLSEETDDQTTPVPTSHTDDGKDLSAQQPETTEQDSERLNDFAGLNFDLASVQETLQRPSTPEEQTGDFDSEPSTPDSVIRHPVEEESDEEELPLPEPIPDPVATIKAPGTGLKTRPSLTPADSQAMAAARRKVSTQSSMAPSIKESEPNSDHEDSEEPELENQQIDDAPPKLSLPNTTQRLSSLVKLDVPFTSTGESFFGLDKEFDRVIEAQKVAFDLALSKQTSTHFFSGSISHNGTQEYPLSKPTGDLRLSNFGTSFANSRAIRQRGYLMRQNTKVIIATSSNDDDEPPPPMPGPSTDTPDSKPPSSPSRKISQPTWTAEPWNGKMRRQSVKAPGAIKKKPVPGPVPPLPGMQSNVQDVQLAVDEPESPGLVEDGQERGRLFVKVVGVRDLDLPLPKGESHKFALTLDNGLHCVTTSWLELGRTAPIGQEFELIVQNDLEFQLTLQMKVEGTMLRQSREPAPSANVPKQKSSAFSRVFASPKKRKEMELKQQMEQQQKEKMEAKTNSGPWDKLRSLIDREGSFARAYISLSDHEKHAFGRPYIVQVPCFNEWATEEPSSLKSKKGSSSTLIQKRPPYKVGNLELQLLFVPKPSGAKEDDMPKSMNACIREMREAEATASRMWEGFLSQQGGDCPYWRRRFFRLQGAKLTAYHEVTRQPRATINLAKASKLIDDKSSLTQRETTTKGGGRRKSAFSEEEEGYMFVEEGFRIRFANGEVIDFYADSPSEKDGWMKVLCDTVGKGYAAGPGQVKAWTELVFRHEKNMHAKREALDRLMVSNGAPNNATKEEPAMQAPPHPSRPRHQHHLSQPEIRSPEARREKTRSLMF</sequence>
<reference evidence="6" key="1">
    <citation type="submission" date="2020-06" db="EMBL/GenBank/DDBJ databases">
        <title>A chromosome-scale genome assembly of Talaromyces rugulosus W13939.</title>
        <authorList>
            <person name="Wang B."/>
            <person name="Guo L."/>
            <person name="Ye K."/>
            <person name="Wang L."/>
        </authorList>
    </citation>
    <scope>NUCLEOTIDE SEQUENCE [LARGE SCALE GENOMIC DNA]</scope>
    <source>
        <strain evidence="6">W13939</strain>
    </source>
</reference>
<feature type="compositionally biased region" description="Polar residues" evidence="3">
    <location>
        <begin position="128"/>
        <end position="141"/>
    </location>
</feature>
<feature type="compositionally biased region" description="Basic and acidic residues" evidence="3">
    <location>
        <begin position="326"/>
        <end position="339"/>
    </location>
</feature>
<feature type="region of interest" description="Disordered" evidence="3">
    <location>
        <begin position="57"/>
        <end position="84"/>
    </location>
</feature>
<dbReference type="PROSITE" id="PS50003">
    <property type="entry name" value="PH_DOMAIN"/>
    <property type="match status" value="1"/>
</dbReference>
<dbReference type="InterPro" id="IPR011993">
    <property type="entry name" value="PH-like_dom_sf"/>
</dbReference>
<name>A0A7H8R062_TALRU</name>
<feature type="compositionally biased region" description="Basic and acidic residues" evidence="3">
    <location>
        <begin position="1391"/>
        <end position="1405"/>
    </location>
</feature>
<feature type="compositionally biased region" description="Basic and acidic residues" evidence="3">
    <location>
        <begin position="567"/>
        <end position="579"/>
    </location>
</feature>
<dbReference type="Gene3D" id="2.30.29.30">
    <property type="entry name" value="Pleckstrin-homology domain (PH domain)/Phosphotyrosine-binding domain (PTB)"/>
    <property type="match status" value="1"/>
</dbReference>
<feature type="compositionally biased region" description="Polar residues" evidence="3">
    <location>
        <begin position="316"/>
        <end position="325"/>
    </location>
</feature>
<feature type="compositionally biased region" description="Basic and acidic residues" evidence="3">
    <location>
        <begin position="389"/>
        <end position="424"/>
    </location>
</feature>
<dbReference type="InterPro" id="IPR012966">
    <property type="entry name" value="AHD"/>
</dbReference>
<accession>A0A7H8R062</accession>
<evidence type="ECO:0000259" key="4">
    <source>
        <dbReference type="PROSITE" id="PS50003"/>
    </source>
</evidence>
<evidence type="ECO:0000256" key="2">
    <source>
        <dbReference type="ARBA" id="ARBA00023306"/>
    </source>
</evidence>
<evidence type="ECO:0000313" key="6">
    <source>
        <dbReference type="Proteomes" id="UP000509510"/>
    </source>
</evidence>
<dbReference type="Pfam" id="PF08174">
    <property type="entry name" value="Anillin"/>
    <property type="match status" value="1"/>
</dbReference>
<dbReference type="PANTHER" id="PTHR36100:SF1">
    <property type="entry name" value="BUD SITE SELECTION PROTEIN 4"/>
    <property type="match status" value="1"/>
</dbReference>
<dbReference type="EMBL" id="CP055900">
    <property type="protein sequence ID" value="QKX59095.1"/>
    <property type="molecule type" value="Genomic_DNA"/>
</dbReference>
<dbReference type="CDD" id="cd13278">
    <property type="entry name" value="PH_Bud4"/>
    <property type="match status" value="1"/>
</dbReference>
<feature type="compositionally biased region" description="Polar residues" evidence="3">
    <location>
        <begin position="628"/>
        <end position="640"/>
    </location>
</feature>
<feature type="compositionally biased region" description="Polar residues" evidence="3">
    <location>
        <begin position="57"/>
        <end position="68"/>
    </location>
</feature>
<keyword evidence="6" id="KW-1185">Reference proteome</keyword>
<dbReference type="KEGG" id="trg:TRUGW13939_06226"/>
<evidence type="ECO:0000256" key="3">
    <source>
        <dbReference type="SAM" id="MobiDB-lite"/>
    </source>
</evidence>
<evidence type="ECO:0000256" key="1">
    <source>
        <dbReference type="ARBA" id="ARBA00022618"/>
    </source>
</evidence>
<feature type="region of interest" description="Disordered" evidence="3">
    <location>
        <begin position="858"/>
        <end position="927"/>
    </location>
</feature>
<dbReference type="InterPro" id="IPR052007">
    <property type="entry name" value="Bud4"/>
</dbReference>
<dbReference type="OrthoDB" id="2123378at2759"/>
<feature type="region of interest" description="Disordered" evidence="3">
    <location>
        <begin position="103"/>
        <end position="191"/>
    </location>
</feature>
<dbReference type="SMART" id="SM00233">
    <property type="entry name" value="PH"/>
    <property type="match status" value="1"/>
</dbReference>
<proteinExistence type="predicted"/>
<dbReference type="GO" id="GO:0051301">
    <property type="term" value="P:cell division"/>
    <property type="evidence" value="ECO:0007669"/>
    <property type="project" value="UniProtKB-KW"/>
</dbReference>
<feature type="region of interest" description="Disordered" evidence="3">
    <location>
        <begin position="225"/>
        <end position="753"/>
    </location>
</feature>
<keyword evidence="1" id="KW-0132">Cell division</keyword>
<dbReference type="Proteomes" id="UP000509510">
    <property type="component" value="Chromosome III"/>
</dbReference>
<dbReference type="InterPro" id="IPR001849">
    <property type="entry name" value="PH_domain"/>
</dbReference>
<feature type="compositionally biased region" description="Pro residues" evidence="3">
    <location>
        <begin position="158"/>
        <end position="171"/>
    </location>
</feature>
<dbReference type="RefSeq" id="XP_035345273.1">
    <property type="nucleotide sequence ID" value="XM_035489380.1"/>
</dbReference>
<dbReference type="GO" id="GO:0005525">
    <property type="term" value="F:GTP binding"/>
    <property type="evidence" value="ECO:0007669"/>
    <property type="project" value="TreeGrafter"/>
</dbReference>
<feature type="compositionally biased region" description="Polar residues" evidence="3">
    <location>
        <begin position="345"/>
        <end position="356"/>
    </location>
</feature>
<dbReference type="SUPFAM" id="SSF50729">
    <property type="entry name" value="PH domain-like"/>
    <property type="match status" value="1"/>
</dbReference>
<feature type="region of interest" description="Disordered" evidence="3">
    <location>
        <begin position="1"/>
        <end position="41"/>
    </location>
</feature>
<feature type="compositionally biased region" description="Acidic residues" evidence="3">
    <location>
        <begin position="242"/>
        <end position="251"/>
    </location>
</feature>
<feature type="compositionally biased region" description="Pro residues" evidence="3">
    <location>
        <begin position="492"/>
        <end position="506"/>
    </location>
</feature>
<evidence type="ECO:0000313" key="5">
    <source>
        <dbReference type="EMBL" id="QKX59095.1"/>
    </source>
</evidence>